<dbReference type="InterPro" id="IPR018200">
    <property type="entry name" value="USP_CS"/>
</dbReference>
<keyword evidence="6" id="KW-1185">Reference proteome</keyword>
<dbReference type="InterPro" id="IPR050185">
    <property type="entry name" value="Ub_carboxyl-term_hydrolase"/>
</dbReference>
<dbReference type="AlphaFoldDB" id="A0A3P6U4V9"/>
<feature type="region of interest" description="Disordered" evidence="3">
    <location>
        <begin position="63"/>
        <end position="91"/>
    </location>
</feature>
<dbReference type="PROSITE" id="PS50235">
    <property type="entry name" value="USP_3"/>
    <property type="match status" value="1"/>
</dbReference>
<dbReference type="Proteomes" id="UP000267096">
    <property type="component" value="Unassembled WGS sequence"/>
</dbReference>
<dbReference type="OrthoDB" id="21192at2759"/>
<dbReference type="EC" id="3.4.19.12" evidence="2"/>
<evidence type="ECO:0000256" key="3">
    <source>
        <dbReference type="SAM" id="MobiDB-lite"/>
    </source>
</evidence>
<proteinExistence type="predicted"/>
<evidence type="ECO:0000256" key="2">
    <source>
        <dbReference type="ARBA" id="ARBA00012759"/>
    </source>
</evidence>
<organism evidence="5 6">
    <name type="scientific">Anisakis simplex</name>
    <name type="common">Herring worm</name>
    <dbReference type="NCBI Taxonomy" id="6269"/>
    <lineage>
        <taxon>Eukaryota</taxon>
        <taxon>Metazoa</taxon>
        <taxon>Ecdysozoa</taxon>
        <taxon>Nematoda</taxon>
        <taxon>Chromadorea</taxon>
        <taxon>Rhabditida</taxon>
        <taxon>Spirurina</taxon>
        <taxon>Ascaridomorpha</taxon>
        <taxon>Ascaridoidea</taxon>
        <taxon>Anisakidae</taxon>
        <taxon>Anisakis</taxon>
        <taxon>Anisakis simplex complex</taxon>
    </lineage>
</organism>
<evidence type="ECO:0000259" key="4">
    <source>
        <dbReference type="PROSITE" id="PS50235"/>
    </source>
</evidence>
<dbReference type="GO" id="GO:0004843">
    <property type="term" value="F:cysteine-type deubiquitinase activity"/>
    <property type="evidence" value="ECO:0007669"/>
    <property type="project" value="UniProtKB-EC"/>
</dbReference>
<evidence type="ECO:0000256" key="1">
    <source>
        <dbReference type="ARBA" id="ARBA00000707"/>
    </source>
</evidence>
<dbReference type="EMBL" id="UYRR01038292">
    <property type="protein sequence ID" value="VDK73154.1"/>
    <property type="molecule type" value="Genomic_DNA"/>
</dbReference>
<sequence>MSLLINQLRIQDTDSARLWTVEVDGRKSRKLLDKDTTTLHNLKIKNFAQLLLELRNADMSWPEEVSRLETSSNGDSESSESEGEPTSSHNGVTGIYNMGNTCYMNSAIQCLSNTKPLTEYFIEGRHKVDMKKYTFAVFIESFLL</sequence>
<reference evidence="5 6" key="1">
    <citation type="submission" date="2018-11" db="EMBL/GenBank/DDBJ databases">
        <authorList>
            <consortium name="Pathogen Informatics"/>
        </authorList>
    </citation>
    <scope>NUCLEOTIDE SEQUENCE [LARGE SCALE GENOMIC DNA]</scope>
</reference>
<protein>
    <recommendedName>
        <fullName evidence="2">ubiquitinyl hydrolase 1</fullName>
        <ecNumber evidence="2">3.4.19.12</ecNumber>
    </recommendedName>
</protein>
<dbReference type="PROSITE" id="PS00972">
    <property type="entry name" value="USP_1"/>
    <property type="match status" value="1"/>
</dbReference>
<dbReference type="GO" id="GO:0016579">
    <property type="term" value="P:protein deubiquitination"/>
    <property type="evidence" value="ECO:0007669"/>
    <property type="project" value="InterPro"/>
</dbReference>
<evidence type="ECO:0000313" key="6">
    <source>
        <dbReference type="Proteomes" id="UP000267096"/>
    </source>
</evidence>
<dbReference type="InterPro" id="IPR001394">
    <property type="entry name" value="Peptidase_C19_UCH"/>
</dbReference>
<dbReference type="InterPro" id="IPR038765">
    <property type="entry name" value="Papain-like_cys_pep_sf"/>
</dbReference>
<evidence type="ECO:0000313" key="5">
    <source>
        <dbReference type="EMBL" id="VDK73154.1"/>
    </source>
</evidence>
<dbReference type="Gene3D" id="3.10.20.90">
    <property type="entry name" value="Phosphatidylinositol 3-kinase Catalytic Subunit, Chain A, domain 1"/>
    <property type="match status" value="1"/>
</dbReference>
<accession>A0A3P6U4V9</accession>
<dbReference type="Gene3D" id="3.90.70.10">
    <property type="entry name" value="Cysteine proteinases"/>
    <property type="match status" value="1"/>
</dbReference>
<dbReference type="SUPFAM" id="SSF54001">
    <property type="entry name" value="Cysteine proteinases"/>
    <property type="match status" value="1"/>
</dbReference>
<comment type="catalytic activity">
    <reaction evidence="1">
        <text>Thiol-dependent hydrolysis of ester, thioester, amide, peptide and isopeptide bonds formed by the C-terminal Gly of ubiquitin (a 76-residue protein attached to proteins as an intracellular targeting signal).</text>
        <dbReference type="EC" id="3.4.19.12"/>
    </reaction>
</comment>
<gene>
    <name evidence="5" type="ORF">ASIM_LOCUS19932</name>
</gene>
<dbReference type="PANTHER" id="PTHR21646">
    <property type="entry name" value="UBIQUITIN CARBOXYL-TERMINAL HYDROLASE"/>
    <property type="match status" value="1"/>
</dbReference>
<feature type="domain" description="USP" evidence="4">
    <location>
        <begin position="93"/>
        <end position="144"/>
    </location>
</feature>
<dbReference type="Pfam" id="PF00443">
    <property type="entry name" value="UCH"/>
    <property type="match status" value="1"/>
</dbReference>
<dbReference type="InterPro" id="IPR028889">
    <property type="entry name" value="USP"/>
</dbReference>
<name>A0A3P6U4V9_ANISI</name>